<evidence type="ECO:0000313" key="5">
    <source>
        <dbReference type="EMBL" id="KAH7259848.1"/>
    </source>
</evidence>
<dbReference type="PANTHER" id="PTHR37534:SF41">
    <property type="entry name" value="SFGA"/>
    <property type="match status" value="1"/>
</dbReference>
<dbReference type="PROSITE" id="PS50048">
    <property type="entry name" value="ZN2_CY6_FUNGAL_2"/>
    <property type="match status" value="1"/>
</dbReference>
<dbReference type="CDD" id="cd00067">
    <property type="entry name" value="GAL4"/>
    <property type="match status" value="1"/>
</dbReference>
<evidence type="ECO:0000256" key="2">
    <source>
        <dbReference type="ARBA" id="ARBA00023242"/>
    </source>
</evidence>
<dbReference type="GO" id="GO:0005634">
    <property type="term" value="C:nucleus"/>
    <property type="evidence" value="ECO:0007669"/>
    <property type="project" value="UniProtKB-SubCell"/>
</dbReference>
<name>A0A9P9HLB8_FUSSL</name>
<feature type="compositionally biased region" description="Low complexity" evidence="3">
    <location>
        <begin position="146"/>
        <end position="158"/>
    </location>
</feature>
<feature type="compositionally biased region" description="Polar residues" evidence="3">
    <location>
        <begin position="1"/>
        <end position="10"/>
    </location>
</feature>
<dbReference type="Pfam" id="PF11951">
    <property type="entry name" value="Fungal_trans_2"/>
    <property type="match status" value="1"/>
</dbReference>
<dbReference type="Pfam" id="PF00172">
    <property type="entry name" value="Zn_clus"/>
    <property type="match status" value="1"/>
</dbReference>
<gene>
    <name evidence="5" type="ORF">B0J15DRAFT_273160</name>
</gene>
<dbReference type="SMART" id="SM00066">
    <property type="entry name" value="GAL4"/>
    <property type="match status" value="1"/>
</dbReference>
<feature type="region of interest" description="Disordered" evidence="3">
    <location>
        <begin position="105"/>
        <end position="171"/>
    </location>
</feature>
<dbReference type="PANTHER" id="PTHR37534">
    <property type="entry name" value="TRANSCRIPTIONAL ACTIVATOR PROTEIN UGA3"/>
    <property type="match status" value="1"/>
</dbReference>
<dbReference type="OrthoDB" id="5386330at2759"/>
<reference evidence="5" key="1">
    <citation type="journal article" date="2021" name="Nat. Commun.">
        <title>Genetic determinants of endophytism in the Arabidopsis root mycobiome.</title>
        <authorList>
            <person name="Mesny F."/>
            <person name="Miyauchi S."/>
            <person name="Thiergart T."/>
            <person name="Pickel B."/>
            <person name="Atanasova L."/>
            <person name="Karlsson M."/>
            <person name="Huettel B."/>
            <person name="Barry K.W."/>
            <person name="Haridas S."/>
            <person name="Chen C."/>
            <person name="Bauer D."/>
            <person name="Andreopoulos W."/>
            <person name="Pangilinan J."/>
            <person name="LaButti K."/>
            <person name="Riley R."/>
            <person name="Lipzen A."/>
            <person name="Clum A."/>
            <person name="Drula E."/>
            <person name="Henrissat B."/>
            <person name="Kohler A."/>
            <person name="Grigoriev I.V."/>
            <person name="Martin F.M."/>
            <person name="Hacquard S."/>
        </authorList>
    </citation>
    <scope>NUCLEOTIDE SEQUENCE</scope>
    <source>
        <strain evidence="5">FSSC 5 MPI-SDFR-AT-0091</strain>
    </source>
</reference>
<accession>A0A9P9HLB8</accession>
<feature type="region of interest" description="Disordered" evidence="3">
    <location>
        <begin position="1"/>
        <end position="46"/>
    </location>
</feature>
<dbReference type="GO" id="GO:0045944">
    <property type="term" value="P:positive regulation of transcription by RNA polymerase II"/>
    <property type="evidence" value="ECO:0007669"/>
    <property type="project" value="TreeGrafter"/>
</dbReference>
<dbReference type="SUPFAM" id="SSF57701">
    <property type="entry name" value="Zn2/Cys6 DNA-binding domain"/>
    <property type="match status" value="1"/>
</dbReference>
<dbReference type="GO" id="GO:0000976">
    <property type="term" value="F:transcription cis-regulatory region binding"/>
    <property type="evidence" value="ECO:0007669"/>
    <property type="project" value="TreeGrafter"/>
</dbReference>
<dbReference type="AlphaFoldDB" id="A0A9P9HLB8"/>
<evidence type="ECO:0000256" key="1">
    <source>
        <dbReference type="ARBA" id="ARBA00004123"/>
    </source>
</evidence>
<keyword evidence="6" id="KW-1185">Reference proteome</keyword>
<dbReference type="InterPro" id="IPR021858">
    <property type="entry name" value="Fun_TF"/>
</dbReference>
<comment type="subcellular location">
    <subcellularLocation>
        <location evidence="1">Nucleus</location>
    </subcellularLocation>
</comment>
<feature type="domain" description="Zn(2)-C6 fungal-type" evidence="4">
    <location>
        <begin position="55"/>
        <end position="85"/>
    </location>
</feature>
<dbReference type="PROSITE" id="PS00463">
    <property type="entry name" value="ZN2_CY6_FUNGAL_1"/>
    <property type="match status" value="1"/>
</dbReference>
<dbReference type="GO" id="GO:0008270">
    <property type="term" value="F:zinc ion binding"/>
    <property type="evidence" value="ECO:0007669"/>
    <property type="project" value="InterPro"/>
</dbReference>
<comment type="caution">
    <text evidence="5">The sequence shown here is derived from an EMBL/GenBank/DDBJ whole genome shotgun (WGS) entry which is preliminary data.</text>
</comment>
<dbReference type="Proteomes" id="UP000736672">
    <property type="component" value="Unassembled WGS sequence"/>
</dbReference>
<dbReference type="InterPro" id="IPR001138">
    <property type="entry name" value="Zn2Cys6_DnaBD"/>
</dbReference>
<evidence type="ECO:0000259" key="4">
    <source>
        <dbReference type="PROSITE" id="PS50048"/>
    </source>
</evidence>
<organism evidence="5 6">
    <name type="scientific">Fusarium solani</name>
    <name type="common">Filamentous fungus</name>
    <dbReference type="NCBI Taxonomy" id="169388"/>
    <lineage>
        <taxon>Eukaryota</taxon>
        <taxon>Fungi</taxon>
        <taxon>Dikarya</taxon>
        <taxon>Ascomycota</taxon>
        <taxon>Pezizomycotina</taxon>
        <taxon>Sordariomycetes</taxon>
        <taxon>Hypocreomycetidae</taxon>
        <taxon>Hypocreales</taxon>
        <taxon>Nectriaceae</taxon>
        <taxon>Fusarium</taxon>
        <taxon>Fusarium solani species complex</taxon>
    </lineage>
</organism>
<evidence type="ECO:0000313" key="6">
    <source>
        <dbReference type="Proteomes" id="UP000736672"/>
    </source>
</evidence>
<sequence>MGDDPSSTAMLSVERPPEAPPDAASSLVKAPQTASQTQLGTRKRQRKWHPRVFTGCLNCRRRHVRCDEQTPSCASCSRLSLSCAYDSDNRFGKFVFRVVGPPRDCRQPVARPSLPSTEEFQYARTPRRASSDNNLDQGASRFGDEASSGPATPASTSPQHDNPPNTEGEVDSSLVVGSDHLAWLDDILHLWEPQSPSSFSDMISMPSPTATSLILRQAVYYNHFLTDVATILIVFDTESNANPYRIFPQLAGASNLLQDTMVALGAMHLANLPGTRDKAVHYRAAMEVYGSVMTRLGDVLHGQSCFELEPLATSLLLCMFETMYSTDCTWKVHLAGAGRILEAIYSPALLGMTGRGQHGCSADGSGPDLVRPMRRFLASLLAYLDVAGACATGEGTVIQGDYWETLGGGWEYNLGAPSFHPCRTPADRTLAQIRHSWSRLMSVQAAISAFAKMQSSGSLDVSQENMMRDDLAYRISNWHNSTPDIFLYLSKDGGRQSTPMDHSGSHEELLAAAACVECYAMACKVYLDRVATQKLSRAAQDPTIAAATSRILTLTSTFSSGLTRLGYLWSVFTAGTATIEEGEKASVREFLTDMKNFGFKHVTRALDMLEYAWLQYRLFGEADYNAFQKLAATVLLP</sequence>
<dbReference type="GO" id="GO:0000981">
    <property type="term" value="F:DNA-binding transcription factor activity, RNA polymerase II-specific"/>
    <property type="evidence" value="ECO:0007669"/>
    <property type="project" value="InterPro"/>
</dbReference>
<dbReference type="EMBL" id="JAGTJS010000008">
    <property type="protein sequence ID" value="KAH7259848.1"/>
    <property type="molecule type" value="Genomic_DNA"/>
</dbReference>
<keyword evidence="2" id="KW-0539">Nucleus</keyword>
<dbReference type="Gene3D" id="4.10.240.10">
    <property type="entry name" value="Zn(2)-C6 fungal-type DNA-binding domain"/>
    <property type="match status" value="1"/>
</dbReference>
<proteinExistence type="predicted"/>
<dbReference type="InterPro" id="IPR036864">
    <property type="entry name" value="Zn2-C6_fun-type_DNA-bd_sf"/>
</dbReference>
<evidence type="ECO:0000256" key="3">
    <source>
        <dbReference type="SAM" id="MobiDB-lite"/>
    </source>
</evidence>
<protein>
    <submittedName>
        <fullName evidence="5">C6 transcription factor</fullName>
    </submittedName>
</protein>